<dbReference type="InterPro" id="IPR011009">
    <property type="entry name" value="Kinase-like_dom_sf"/>
</dbReference>
<dbReference type="FunFam" id="1.10.1070.11:FF:000016">
    <property type="entry name" value="PIK1p Phosphatidylinositol 4-kinase"/>
    <property type="match status" value="1"/>
</dbReference>
<evidence type="ECO:0000256" key="4">
    <source>
        <dbReference type="ARBA" id="ARBA00012169"/>
    </source>
</evidence>
<name>A0A0L0NT75_CANAR</name>
<feature type="domain" description="PIK helical" evidence="11">
    <location>
        <begin position="1"/>
        <end position="120"/>
    </location>
</feature>
<dbReference type="VEuPathDB" id="FungiDB:QG37_06424"/>
<dbReference type="EC" id="2.7.1.67" evidence="4"/>
<dbReference type="InterPro" id="IPR000403">
    <property type="entry name" value="PI3/4_kinase_cat_dom"/>
</dbReference>
<feature type="domain" description="PI3K/PI4K catalytic" evidence="10">
    <location>
        <begin position="647"/>
        <end position="928"/>
    </location>
</feature>
<dbReference type="PROSITE" id="PS51545">
    <property type="entry name" value="PIK_HELICAL"/>
    <property type="match status" value="1"/>
</dbReference>
<dbReference type="VEuPathDB" id="FungiDB:CJI97_001150"/>
<evidence type="ECO:0000256" key="2">
    <source>
        <dbReference type="ARBA" id="ARBA00004123"/>
    </source>
</evidence>
<dbReference type="GO" id="GO:0046854">
    <property type="term" value="P:phosphatidylinositol phosphate biosynthetic process"/>
    <property type="evidence" value="ECO:0007669"/>
    <property type="project" value="InterPro"/>
</dbReference>
<dbReference type="VEuPathDB" id="FungiDB:CJI96_0001191"/>
<sequence length="945" mass="108230">MEDRSYLELLDLVKLRDFTCFMCIYQLSLHGDNVGIQHFLIDRLYRFPYSEVEFFIPQLIQLIVSFETESMALRDFILNYSARYPHFCLIAFWTLQAYVFELKNEPDSYSFHTVRQFVNSLQNIMFNQSQNSGDTTPIRENLHPALLMCAMIVSSFSHPQIHDYAKPLIISQGKQEKSLLFRLANFHKTLTKNLTLKNKGTSLERLERRLDDSSDEHESDSQLHKRFSESMVVTGRRVSRASSSLSAEYDRDYSSDYTHDHAILGSTSLKKKPILSKKRSEIVLNQDLYQKRFGQQKEDKLTSHSMPELMSVTRESSFDVLSPTLSNSSSTSLGSSRRLNEMQRLQRSSFESSSKLLQVNYFKKETELMMILQNISSRLSQVPKEARLSTLRAELTILNNSLLPSQVDIPQLLPTSSMPNKRYHRILKVNVNEACVLNSAERVPYLLLIEYLSEDLDFDPSSKSNKGVLDSDGKLKSSAKSQYYSETDTNIGELERHTSVDETDLGDISVVALSNEQSHFLNHLRARMSERFGERSSSSYIRGVPLETEHFGKMKNADENTLSKTSTKDISSQVRIAALMLRQLEKSGHSNLPQSSAIKSRIIKSMKTLQDQFESIDYQQIKEISANHDHDQDAGERKLENDFKIGEDWSTKKARIRKTSPYGHLPNWDLCSVIVKNGDDLQQEAFACQLISLMSNIWRSHQVGVWTKPMKIVVTSYNSGLVETINNALSVHSIKKTMTELSIKTEENPKGTVASLKDYFLKVYELENSQKYIRAQENFARSLAAYSIICYVLQIKDRHNGNIMLDNEGHIIHIDFGFLLSNSPGSVGFEAAPFKLTLEYVDVLGGYDSRYYGLFKTLCKQAFQALRKESDQIVKLVELMLKDSSLPCFKNGPQTSVLLKQRFQLDLSDEECDDYVENYLIGRSIGSMYTRLYDQFQLLTQGIYS</sequence>
<dbReference type="GO" id="GO:0043001">
    <property type="term" value="P:Golgi to plasma membrane protein transport"/>
    <property type="evidence" value="ECO:0007669"/>
    <property type="project" value="UniProtKB-ARBA"/>
</dbReference>
<keyword evidence="7" id="KW-0539">Nucleus</keyword>
<dbReference type="InterPro" id="IPR057754">
    <property type="entry name" value="PI4-kinase_beta/PIK1_cat"/>
</dbReference>
<dbReference type="VEuPathDB" id="FungiDB:CJJ07_004262"/>
<evidence type="ECO:0000256" key="9">
    <source>
        <dbReference type="SAM" id="Coils"/>
    </source>
</evidence>
<dbReference type="Proteomes" id="UP000037122">
    <property type="component" value="Unassembled WGS sequence"/>
</dbReference>
<dbReference type="GO" id="GO:0004430">
    <property type="term" value="F:1-phosphatidylinositol 4-kinase activity"/>
    <property type="evidence" value="ECO:0007669"/>
    <property type="project" value="UniProtKB-EC"/>
</dbReference>
<dbReference type="InterPro" id="IPR049160">
    <property type="entry name" value="PI4KB-PIK1_PIK"/>
</dbReference>
<dbReference type="VEuPathDB" id="FungiDB:CJJ09_003707"/>
<dbReference type="Pfam" id="PF11522">
    <property type="entry name" value="Pik1"/>
    <property type="match status" value="1"/>
</dbReference>
<evidence type="ECO:0000256" key="8">
    <source>
        <dbReference type="ARBA" id="ARBA00053476"/>
    </source>
</evidence>
<evidence type="ECO:0000259" key="10">
    <source>
        <dbReference type="PROSITE" id="PS50290"/>
    </source>
</evidence>
<dbReference type="GO" id="GO:0005737">
    <property type="term" value="C:cytoplasm"/>
    <property type="evidence" value="ECO:0007669"/>
    <property type="project" value="TreeGrafter"/>
</dbReference>
<evidence type="ECO:0000313" key="13">
    <source>
        <dbReference type="Proteomes" id="UP000037122"/>
    </source>
</evidence>
<dbReference type="PANTHER" id="PTHR10048:SF22">
    <property type="entry name" value="PHOSPHATIDYLINOSITOL 4-KINASE BETA"/>
    <property type="match status" value="1"/>
</dbReference>
<dbReference type="SUPFAM" id="SSF56112">
    <property type="entry name" value="Protein kinase-like (PK-like)"/>
    <property type="match status" value="1"/>
</dbReference>
<evidence type="ECO:0000313" key="12">
    <source>
        <dbReference type="EMBL" id="KND97209.1"/>
    </source>
</evidence>
<reference evidence="13" key="1">
    <citation type="journal article" date="2015" name="BMC Genomics">
        <title>Draft genome of a commonly misdiagnosed multidrug resistant pathogen Candida auris.</title>
        <authorList>
            <person name="Chatterjee S."/>
            <person name="Alampalli S.V."/>
            <person name="Nageshan R.K."/>
            <person name="Chettiar S.T."/>
            <person name="Joshi S."/>
            <person name="Tatu U.S."/>
        </authorList>
    </citation>
    <scope>NUCLEOTIDE SEQUENCE [LARGE SCALE GENOMIC DNA]</scope>
    <source>
        <strain evidence="13">6684</strain>
    </source>
</reference>
<dbReference type="PROSITE" id="PS50290">
    <property type="entry name" value="PI3_4_KINASE_3"/>
    <property type="match status" value="1"/>
</dbReference>
<feature type="coiled-coil region" evidence="9">
    <location>
        <begin position="196"/>
        <end position="223"/>
    </location>
</feature>
<dbReference type="VEuPathDB" id="FungiDB:B9J08_001455"/>
<dbReference type="Pfam" id="PF21245">
    <property type="entry name" value="PI4KB-PIK1_PIK"/>
    <property type="match status" value="1"/>
</dbReference>
<dbReference type="PROSITE" id="PS00916">
    <property type="entry name" value="PI3_4_KINASE_2"/>
    <property type="match status" value="1"/>
</dbReference>
<dbReference type="GO" id="GO:0044182">
    <property type="term" value="P:filamentous growth of a population of unicellular organisms"/>
    <property type="evidence" value="ECO:0007669"/>
    <property type="project" value="UniProtKB-ARBA"/>
</dbReference>
<dbReference type="InterPro" id="IPR036940">
    <property type="entry name" value="PI3/4_kinase_cat_sf"/>
</dbReference>
<evidence type="ECO:0000256" key="7">
    <source>
        <dbReference type="ARBA" id="ARBA00023242"/>
    </source>
</evidence>
<gene>
    <name evidence="12" type="ORF">QG37_06424</name>
</gene>
<dbReference type="InterPro" id="IPR015433">
    <property type="entry name" value="PI3/4_kinase"/>
</dbReference>
<dbReference type="SUPFAM" id="SSF48371">
    <property type="entry name" value="ARM repeat"/>
    <property type="match status" value="1"/>
</dbReference>
<comment type="function">
    <text evidence="8">Acts on phosphatidylinositol (PI) in the first committed step in the production of the second messenger inositol 1,4,5,-trisphosphate.</text>
</comment>
<dbReference type="FunFam" id="3.30.1010.10:FF:000021">
    <property type="entry name" value="Phosphatidylinositol 4-kinase"/>
    <property type="match status" value="1"/>
</dbReference>
<comment type="caution">
    <text evidence="12">The sequence shown here is derived from an EMBL/GenBank/DDBJ whole genome shotgun (WGS) entry which is preliminary data.</text>
</comment>
<keyword evidence="6" id="KW-0418">Kinase</keyword>
<organism evidence="12 13">
    <name type="scientific">Candidozyma auris</name>
    <name type="common">Yeast</name>
    <name type="synonym">Candida auris</name>
    <dbReference type="NCBI Taxonomy" id="498019"/>
    <lineage>
        <taxon>Eukaryota</taxon>
        <taxon>Fungi</taxon>
        <taxon>Dikarya</taxon>
        <taxon>Ascomycota</taxon>
        <taxon>Saccharomycotina</taxon>
        <taxon>Pichiomycetes</taxon>
        <taxon>Metschnikowiaceae</taxon>
        <taxon>Candidozyma</taxon>
    </lineage>
</organism>
<dbReference type="SMART" id="SM00146">
    <property type="entry name" value="PI3Kc"/>
    <property type="match status" value="1"/>
</dbReference>
<protein>
    <recommendedName>
        <fullName evidence="4">1-phosphatidylinositol 4-kinase</fullName>
        <ecNumber evidence="4">2.7.1.67</ecNumber>
    </recommendedName>
</protein>
<comment type="similarity">
    <text evidence="3">Belongs to the PI3/PI4-kinase family. Type III PI4K subfamily.</text>
</comment>
<keyword evidence="5" id="KW-0808">Transferase</keyword>
<dbReference type="GO" id="GO:0044011">
    <property type="term" value="P:single-species biofilm formation on inanimate substrate"/>
    <property type="evidence" value="ECO:0007669"/>
    <property type="project" value="UniProtKB-ARBA"/>
</dbReference>
<evidence type="ECO:0000256" key="1">
    <source>
        <dbReference type="ARBA" id="ARBA00001686"/>
    </source>
</evidence>
<dbReference type="AlphaFoldDB" id="A0A0L0NT75"/>
<dbReference type="InterPro" id="IPR021601">
    <property type="entry name" value="Phosphatidylino_kinase_fungi"/>
</dbReference>
<dbReference type="GO" id="GO:0016020">
    <property type="term" value="C:membrane"/>
    <property type="evidence" value="ECO:0007669"/>
    <property type="project" value="TreeGrafter"/>
</dbReference>
<comment type="subcellular location">
    <subcellularLocation>
        <location evidence="2">Nucleus</location>
    </subcellularLocation>
</comment>
<dbReference type="Gene3D" id="1.10.1070.11">
    <property type="entry name" value="Phosphatidylinositol 3-/4-kinase, catalytic domain"/>
    <property type="match status" value="1"/>
</dbReference>
<dbReference type="Pfam" id="PF00454">
    <property type="entry name" value="PI3_PI4_kinase"/>
    <property type="match status" value="1"/>
</dbReference>
<accession>A0A0L0NT75</accession>
<keyword evidence="9" id="KW-0175">Coiled coil</keyword>
<dbReference type="InterPro" id="IPR001263">
    <property type="entry name" value="PI3K_accessory_dom"/>
</dbReference>
<dbReference type="CDD" id="cd05168">
    <property type="entry name" value="PI4Kc_III_beta"/>
    <property type="match status" value="1"/>
</dbReference>
<dbReference type="PANTHER" id="PTHR10048">
    <property type="entry name" value="PHOSPHATIDYLINOSITOL KINASE"/>
    <property type="match status" value="1"/>
</dbReference>
<dbReference type="GO" id="GO:0048015">
    <property type="term" value="P:phosphatidylinositol-mediated signaling"/>
    <property type="evidence" value="ECO:0007669"/>
    <property type="project" value="TreeGrafter"/>
</dbReference>
<evidence type="ECO:0000256" key="6">
    <source>
        <dbReference type="ARBA" id="ARBA00022777"/>
    </source>
</evidence>
<dbReference type="Gene3D" id="6.10.140.1260">
    <property type="match status" value="1"/>
</dbReference>
<comment type="catalytic activity">
    <reaction evidence="1">
        <text>a 1,2-diacyl-sn-glycero-3-phospho-(1D-myo-inositol) + ATP = a 1,2-diacyl-sn-glycero-3-phospho-(1D-myo-inositol 4-phosphate) + ADP + H(+)</text>
        <dbReference type="Rhea" id="RHEA:19877"/>
        <dbReference type="ChEBI" id="CHEBI:15378"/>
        <dbReference type="ChEBI" id="CHEBI:30616"/>
        <dbReference type="ChEBI" id="CHEBI:57880"/>
        <dbReference type="ChEBI" id="CHEBI:58178"/>
        <dbReference type="ChEBI" id="CHEBI:456216"/>
        <dbReference type="EC" id="2.7.1.67"/>
    </reaction>
</comment>
<dbReference type="GO" id="GO:0005634">
    <property type="term" value="C:nucleus"/>
    <property type="evidence" value="ECO:0007669"/>
    <property type="project" value="UniProtKB-SubCell"/>
</dbReference>
<evidence type="ECO:0000256" key="5">
    <source>
        <dbReference type="ARBA" id="ARBA00022679"/>
    </source>
</evidence>
<dbReference type="EMBL" id="LGST01000043">
    <property type="protein sequence ID" value="KND97209.1"/>
    <property type="molecule type" value="Genomic_DNA"/>
</dbReference>
<dbReference type="InterPro" id="IPR018936">
    <property type="entry name" value="PI3/4_kinase_CS"/>
</dbReference>
<evidence type="ECO:0000256" key="3">
    <source>
        <dbReference type="ARBA" id="ARBA00006209"/>
    </source>
</evidence>
<evidence type="ECO:0000259" key="11">
    <source>
        <dbReference type="PROSITE" id="PS51545"/>
    </source>
</evidence>
<proteinExistence type="inferred from homology"/>
<dbReference type="InterPro" id="IPR016024">
    <property type="entry name" value="ARM-type_fold"/>
</dbReference>
<dbReference type="Gene3D" id="3.30.1010.10">
    <property type="entry name" value="Phosphatidylinositol 3-kinase Catalytic Subunit, Chain A, domain 4"/>
    <property type="match status" value="1"/>
</dbReference>